<feature type="binding site" evidence="4">
    <location>
        <position position="336"/>
    </location>
    <ligand>
        <name>S-adenosyl-L-methionine</name>
        <dbReference type="ChEBI" id="CHEBI:59789"/>
    </ligand>
</feature>
<dbReference type="InterPro" id="IPR029063">
    <property type="entry name" value="SAM-dependent_MTases_sf"/>
</dbReference>
<reference evidence="6" key="2">
    <citation type="journal article" date="2010" name="Appl. Environ. Microbiol.">
        <title>Comparative analysis of acidobacterial genomic fragments from terrestrial and aquatic metagenomic libraries, with emphasis on acidobacteria subdivision 6.</title>
        <authorList>
            <person name="Kielak A.M."/>
            <person name="van Veen J.A."/>
            <person name="Kowalchuk G.A."/>
        </authorList>
    </citation>
    <scope>NUCLEOTIDE SEQUENCE</scope>
</reference>
<organism evidence="6">
    <name type="scientific">uncultured bacterium 89</name>
    <dbReference type="NCBI Taxonomy" id="698393"/>
    <lineage>
        <taxon>Bacteria</taxon>
        <taxon>environmental samples</taxon>
    </lineage>
</organism>
<dbReference type="PROSITE" id="PS51687">
    <property type="entry name" value="SAM_MT_RNA_M5U"/>
    <property type="match status" value="1"/>
</dbReference>
<evidence type="ECO:0000256" key="1">
    <source>
        <dbReference type="ARBA" id="ARBA00022603"/>
    </source>
</evidence>
<evidence type="ECO:0000313" key="6">
    <source>
        <dbReference type="EMBL" id="ADC35838.1"/>
    </source>
</evidence>
<keyword evidence="2 4" id="KW-0808">Transferase</keyword>
<keyword evidence="3 4" id="KW-0949">S-adenosyl-L-methionine</keyword>
<evidence type="ECO:0000256" key="2">
    <source>
        <dbReference type="ARBA" id="ARBA00022679"/>
    </source>
</evidence>
<dbReference type="InterPro" id="IPR002792">
    <property type="entry name" value="TRAM_dom"/>
</dbReference>
<dbReference type="SUPFAM" id="SSF50249">
    <property type="entry name" value="Nucleic acid-binding proteins"/>
    <property type="match status" value="1"/>
</dbReference>
<sequence>MGSAGTNTEPFEIEIEKLVYGGDGLARRDGEVIFVSHVLTGERVQVEAVDGRPGMLRARLLRVIEPAPERVPPPCPYFARCGGCHYQHAGYEAQLSAKRAILIETLTRVGKFQPPEDIHIVSAEPWGYRNRTQLHIAGTGIGYLEERSHKLCPVDRCPISSPRINQAIGTLVAMVRDSRWPRFVRSIELFTNETGLQLNVLESSRPVARHFFEWCAEQLGSTVSGPIEYPSGGALYRVSHKSFFQVNRFLADQLVSLALEGTEGETAADLYAGVGLFSIPLRKRFAQVNAVESSGSAVRDLIFNAERAEVAVETYQQPSAAYLHNLAAAPDFVLADPPRAGLGKDVVMELARLQPRKITIVACDPATLARDLAGLLAAGYKINGVEMVDLFPQTFHIETIVHLSL</sequence>
<feature type="active site" description="Nucleophile" evidence="4">
    <location>
        <position position="363"/>
    </location>
</feature>
<evidence type="ECO:0000256" key="4">
    <source>
        <dbReference type="PROSITE-ProRule" id="PRU01024"/>
    </source>
</evidence>
<comment type="similarity">
    <text evidence="4">Belongs to the class I-like SAM-binding methyltransferase superfamily. RNA M5U methyltransferase family.</text>
</comment>
<dbReference type="Pfam" id="PF01938">
    <property type="entry name" value="TRAM"/>
    <property type="match status" value="1"/>
</dbReference>
<feature type="binding site" evidence="4">
    <location>
        <position position="292"/>
    </location>
    <ligand>
        <name>S-adenosyl-L-methionine</name>
        <dbReference type="ChEBI" id="CHEBI:59789"/>
    </ligand>
</feature>
<dbReference type="PANTHER" id="PTHR11061:SF30">
    <property type="entry name" value="TRNA (URACIL(54)-C(5))-METHYLTRANSFERASE"/>
    <property type="match status" value="1"/>
</dbReference>
<accession>E3T694</accession>
<dbReference type="Gene3D" id="2.40.50.140">
    <property type="entry name" value="Nucleic acid-binding proteins"/>
    <property type="match status" value="1"/>
</dbReference>
<dbReference type="Gene3D" id="3.40.50.150">
    <property type="entry name" value="Vaccinia Virus protein VP39"/>
    <property type="match status" value="1"/>
</dbReference>
<evidence type="ECO:0000256" key="3">
    <source>
        <dbReference type="ARBA" id="ARBA00022691"/>
    </source>
</evidence>
<keyword evidence="1 4" id="KW-0489">Methyltransferase</keyword>
<dbReference type="InterPro" id="IPR030391">
    <property type="entry name" value="MeTrfase_TrmA_CS"/>
</dbReference>
<dbReference type="GO" id="GO:0070475">
    <property type="term" value="P:rRNA base methylation"/>
    <property type="evidence" value="ECO:0007669"/>
    <property type="project" value="TreeGrafter"/>
</dbReference>
<reference evidence="6" key="1">
    <citation type="submission" date="2009-12" db="EMBL/GenBank/DDBJ databases">
        <authorList>
            <person name="Kielak A."/>
            <person name="van Veen J.A."/>
            <person name="Kowalchuk G.A."/>
        </authorList>
    </citation>
    <scope>NUCLEOTIDE SEQUENCE</scope>
</reference>
<dbReference type="PROSITE" id="PS01231">
    <property type="entry name" value="TRMA_2"/>
    <property type="match status" value="1"/>
</dbReference>
<dbReference type="AlphaFoldDB" id="E3T694"/>
<name>E3T694_9BACT</name>
<dbReference type="InterPro" id="IPR010280">
    <property type="entry name" value="U5_MeTrfase_fam"/>
</dbReference>
<dbReference type="Gene3D" id="2.40.50.1070">
    <property type="match status" value="1"/>
</dbReference>
<dbReference type="PROSITE" id="PS50926">
    <property type="entry name" value="TRAM"/>
    <property type="match status" value="1"/>
</dbReference>
<evidence type="ECO:0000259" key="5">
    <source>
        <dbReference type="PROSITE" id="PS50926"/>
    </source>
</evidence>
<dbReference type="InterPro" id="IPR012340">
    <property type="entry name" value="NA-bd_OB-fold"/>
</dbReference>
<dbReference type="EMBL" id="GU260701">
    <property type="protein sequence ID" value="ADC35838.1"/>
    <property type="molecule type" value="Genomic_DNA"/>
</dbReference>
<feature type="binding site" evidence="4">
    <location>
        <position position="271"/>
    </location>
    <ligand>
        <name>S-adenosyl-L-methionine</name>
        <dbReference type="ChEBI" id="CHEBI:59789"/>
    </ligand>
</feature>
<dbReference type="SUPFAM" id="SSF53335">
    <property type="entry name" value="S-adenosyl-L-methionine-dependent methyltransferases"/>
    <property type="match status" value="1"/>
</dbReference>
<dbReference type="Pfam" id="PF05958">
    <property type="entry name" value="tRNA_U5-meth_tr"/>
    <property type="match status" value="2"/>
</dbReference>
<dbReference type="PANTHER" id="PTHR11061">
    <property type="entry name" value="RNA M5U METHYLTRANSFERASE"/>
    <property type="match status" value="1"/>
</dbReference>
<dbReference type="GO" id="GO:0070041">
    <property type="term" value="F:rRNA (uridine-C5-)-methyltransferase activity"/>
    <property type="evidence" value="ECO:0007669"/>
    <property type="project" value="TreeGrafter"/>
</dbReference>
<proteinExistence type="inferred from homology"/>
<feature type="binding site" evidence="4">
    <location>
        <position position="245"/>
    </location>
    <ligand>
        <name>S-adenosyl-L-methionine</name>
        <dbReference type="ChEBI" id="CHEBI:59789"/>
    </ligand>
</feature>
<feature type="domain" description="TRAM" evidence="5">
    <location>
        <begin position="1"/>
        <end position="62"/>
    </location>
</feature>
<protein>
    <submittedName>
        <fullName evidence="6">23S rRNA (Uracil-5-)-methyltransferase RumA</fullName>
    </submittedName>
</protein>